<evidence type="ECO:0000313" key="4">
    <source>
        <dbReference type="Proteomes" id="UP000467322"/>
    </source>
</evidence>
<keyword evidence="4" id="KW-1185">Reference proteome</keyword>
<reference evidence="3 4" key="1">
    <citation type="submission" date="2019-12" db="EMBL/GenBank/DDBJ databases">
        <title>Maritimibacter sp. nov. sp. isolated from sea sand.</title>
        <authorList>
            <person name="Kim J."/>
            <person name="Jeong S.E."/>
            <person name="Jung H.S."/>
            <person name="Jeon C.O."/>
        </authorList>
    </citation>
    <scope>NUCLEOTIDE SEQUENCE [LARGE SCALE GENOMIC DNA]</scope>
    <source>
        <strain evidence="3 4">DP07</strain>
    </source>
</reference>
<dbReference type="Pfam" id="PF13560">
    <property type="entry name" value="HTH_31"/>
    <property type="match status" value="1"/>
</dbReference>
<dbReference type="CDD" id="cd00093">
    <property type="entry name" value="HTH_XRE"/>
    <property type="match status" value="1"/>
</dbReference>
<dbReference type="InterPro" id="IPR010982">
    <property type="entry name" value="Lambda_DNA-bd_dom_sf"/>
</dbReference>
<organism evidence="3 4">
    <name type="scientific">Maritimibacter harenae</name>
    <dbReference type="NCBI Taxonomy" id="2606218"/>
    <lineage>
        <taxon>Bacteria</taxon>
        <taxon>Pseudomonadati</taxon>
        <taxon>Pseudomonadota</taxon>
        <taxon>Alphaproteobacteria</taxon>
        <taxon>Rhodobacterales</taxon>
        <taxon>Roseobacteraceae</taxon>
        <taxon>Maritimibacter</taxon>
    </lineage>
</organism>
<dbReference type="RefSeq" id="WP_161351853.1">
    <property type="nucleotide sequence ID" value="NZ_WTUX01000014.1"/>
</dbReference>
<feature type="domain" description="HTH cro/C1-type" evidence="2">
    <location>
        <begin position="22"/>
        <end position="75"/>
    </location>
</feature>
<dbReference type="Gene3D" id="1.10.260.40">
    <property type="entry name" value="lambda repressor-like DNA-binding domains"/>
    <property type="match status" value="1"/>
</dbReference>
<sequence length="115" mass="12474">MAKKLMTPASVKRELRKIGDRVRAARLARNLPMQIVAERAMTTRQTIGRIEAGDPRVSFGTVLATLNALGLLDTVAGVAAPANDPVADMRAAELRHRRARLPSTTSRNRTSEDGT</sequence>
<dbReference type="EMBL" id="WTUX01000014">
    <property type="protein sequence ID" value="MZR13716.1"/>
    <property type="molecule type" value="Genomic_DNA"/>
</dbReference>
<name>A0A845M2C8_9RHOB</name>
<protein>
    <submittedName>
        <fullName evidence="3">Helix-turn-helix domain-containing protein</fullName>
    </submittedName>
</protein>
<dbReference type="PROSITE" id="PS50943">
    <property type="entry name" value="HTH_CROC1"/>
    <property type="match status" value="1"/>
</dbReference>
<feature type="region of interest" description="Disordered" evidence="1">
    <location>
        <begin position="94"/>
        <end position="115"/>
    </location>
</feature>
<evidence type="ECO:0000256" key="1">
    <source>
        <dbReference type="SAM" id="MobiDB-lite"/>
    </source>
</evidence>
<dbReference type="GO" id="GO:0003677">
    <property type="term" value="F:DNA binding"/>
    <property type="evidence" value="ECO:0007669"/>
    <property type="project" value="InterPro"/>
</dbReference>
<dbReference type="SMART" id="SM00530">
    <property type="entry name" value="HTH_XRE"/>
    <property type="match status" value="1"/>
</dbReference>
<proteinExistence type="predicted"/>
<evidence type="ECO:0000313" key="3">
    <source>
        <dbReference type="EMBL" id="MZR13716.1"/>
    </source>
</evidence>
<dbReference type="SUPFAM" id="SSF47413">
    <property type="entry name" value="lambda repressor-like DNA-binding domains"/>
    <property type="match status" value="1"/>
</dbReference>
<comment type="caution">
    <text evidence="3">The sequence shown here is derived from an EMBL/GenBank/DDBJ whole genome shotgun (WGS) entry which is preliminary data.</text>
</comment>
<evidence type="ECO:0000259" key="2">
    <source>
        <dbReference type="PROSITE" id="PS50943"/>
    </source>
</evidence>
<dbReference type="Proteomes" id="UP000467322">
    <property type="component" value="Unassembled WGS sequence"/>
</dbReference>
<dbReference type="AlphaFoldDB" id="A0A845M2C8"/>
<accession>A0A845M2C8</accession>
<gene>
    <name evidence="3" type="ORF">GQE99_11885</name>
</gene>
<dbReference type="InterPro" id="IPR001387">
    <property type="entry name" value="Cro/C1-type_HTH"/>
</dbReference>